<dbReference type="EMBL" id="DWWK01000081">
    <property type="protein sequence ID" value="HJC38509.1"/>
    <property type="molecule type" value="Genomic_DNA"/>
</dbReference>
<name>A0A9D2NV96_9FIRM</name>
<dbReference type="InterPro" id="IPR037010">
    <property type="entry name" value="VitB12-dep_Met_synth_activ_sf"/>
</dbReference>
<evidence type="ECO:0000313" key="1">
    <source>
        <dbReference type="EMBL" id="HJC38509.1"/>
    </source>
</evidence>
<dbReference type="Proteomes" id="UP000823894">
    <property type="component" value="Unassembled WGS sequence"/>
</dbReference>
<reference evidence="1" key="2">
    <citation type="submission" date="2021-04" db="EMBL/GenBank/DDBJ databases">
        <authorList>
            <person name="Gilroy R."/>
        </authorList>
    </citation>
    <scope>NUCLEOTIDE SEQUENCE</scope>
    <source>
        <strain evidence="1">ChiGjej1B1-1692</strain>
    </source>
</reference>
<dbReference type="Gene3D" id="3.40.109.40">
    <property type="match status" value="1"/>
</dbReference>
<evidence type="ECO:0008006" key="3">
    <source>
        <dbReference type="Google" id="ProtNLM"/>
    </source>
</evidence>
<comment type="caution">
    <text evidence="1">The sequence shown here is derived from an EMBL/GenBank/DDBJ whole genome shotgun (WGS) entry which is preliminary data.</text>
</comment>
<evidence type="ECO:0000313" key="2">
    <source>
        <dbReference type="Proteomes" id="UP000823894"/>
    </source>
</evidence>
<dbReference type="GO" id="GO:0008705">
    <property type="term" value="F:methionine synthase activity"/>
    <property type="evidence" value="ECO:0007669"/>
    <property type="project" value="InterPro"/>
</dbReference>
<gene>
    <name evidence="1" type="ORF">H9757_05545</name>
</gene>
<proteinExistence type="predicted"/>
<protein>
    <recommendedName>
        <fullName evidence="3">AdoMet activation domain-containing protein</fullName>
    </recommendedName>
</protein>
<dbReference type="SUPFAM" id="SSF56507">
    <property type="entry name" value="Methionine synthase activation domain-like"/>
    <property type="match status" value="1"/>
</dbReference>
<organism evidence="1 2">
    <name type="scientific">Candidatus Mediterraneibacter faecigallinarum</name>
    <dbReference type="NCBI Taxonomy" id="2838669"/>
    <lineage>
        <taxon>Bacteria</taxon>
        <taxon>Bacillati</taxon>
        <taxon>Bacillota</taxon>
        <taxon>Clostridia</taxon>
        <taxon>Lachnospirales</taxon>
        <taxon>Lachnospiraceae</taxon>
        <taxon>Mediterraneibacter</taxon>
    </lineage>
</organism>
<feature type="non-terminal residue" evidence="1">
    <location>
        <position position="247"/>
    </location>
</feature>
<dbReference type="AlphaFoldDB" id="A0A9D2NV96"/>
<sequence>MKKITEFQIKISPQNVCSMLDADKSSLADEMREELDEMLPEAYERLEPAAFLGFGDTEGFLYGEDELPGQEALYVICTVGDALSRWSSELFAQGDCLRAMLADAVADDCLFQMDGQLKDRVIALCRERAKGIRRRLEAPHDAPMSIQKKALEVTGAEADGIGITEGFMYRPVKSVCQVYLLYGDTKEYRYEHDCSRCPNTSCRMRKIPETAPVITAVSEEGRREMRAAAGKSLLEMLRENGVYISAL</sequence>
<reference evidence="1" key="1">
    <citation type="journal article" date="2021" name="PeerJ">
        <title>Extensive microbial diversity within the chicken gut microbiome revealed by metagenomics and culture.</title>
        <authorList>
            <person name="Gilroy R."/>
            <person name="Ravi A."/>
            <person name="Getino M."/>
            <person name="Pursley I."/>
            <person name="Horton D.L."/>
            <person name="Alikhan N.F."/>
            <person name="Baker D."/>
            <person name="Gharbi K."/>
            <person name="Hall N."/>
            <person name="Watson M."/>
            <person name="Adriaenssens E.M."/>
            <person name="Foster-Nyarko E."/>
            <person name="Jarju S."/>
            <person name="Secka A."/>
            <person name="Antonio M."/>
            <person name="Oren A."/>
            <person name="Chaudhuri R.R."/>
            <person name="La Ragione R."/>
            <person name="Hildebrand F."/>
            <person name="Pallen M.J."/>
        </authorList>
    </citation>
    <scope>NUCLEOTIDE SEQUENCE</scope>
    <source>
        <strain evidence="1">ChiGjej1B1-1692</strain>
    </source>
</reference>
<accession>A0A9D2NV96</accession>